<gene>
    <name evidence="2" type="ORF">HQ603_07560</name>
</gene>
<dbReference type="Gene3D" id="3.10.590.10">
    <property type="entry name" value="ph1033 like domains"/>
    <property type="match status" value="1"/>
</dbReference>
<evidence type="ECO:0000313" key="2">
    <source>
        <dbReference type="EMBL" id="MBY6366605.1"/>
    </source>
</evidence>
<dbReference type="EMBL" id="JABUBU010000003">
    <property type="protein sequence ID" value="MBY6366605.1"/>
    <property type="molecule type" value="Genomic_DNA"/>
</dbReference>
<dbReference type="Proteomes" id="UP000825228">
    <property type="component" value="Unassembled WGS sequence"/>
</dbReference>
<feature type="region of interest" description="Disordered" evidence="1">
    <location>
        <begin position="66"/>
        <end position="87"/>
    </location>
</feature>
<name>A0ABS7P2S1_9NOCA</name>
<comment type="caution">
    <text evidence="2">The sequence shown here is derived from an EMBL/GenBank/DDBJ whole genome shotgun (WGS) entry which is preliminary data.</text>
</comment>
<dbReference type="RefSeq" id="WP_222683914.1">
    <property type="nucleotide sequence ID" value="NZ_JABUBT010000024.1"/>
</dbReference>
<dbReference type="SUPFAM" id="SSF88697">
    <property type="entry name" value="PUA domain-like"/>
    <property type="match status" value="1"/>
</dbReference>
<reference evidence="2 3" key="1">
    <citation type="submission" date="2020-06" db="EMBL/GenBank/DDBJ databases">
        <title>Taxonomy, biology and ecology of Rhodococcus bacteria occurring in California pistachio and other woody hosts as revealed by genome sequence analyses.</title>
        <authorList>
            <person name="Gai Y."/>
            <person name="Riely B."/>
        </authorList>
    </citation>
    <scope>NUCLEOTIDE SEQUENCE [LARGE SCALE GENOMIC DNA]</scope>
    <source>
        <strain evidence="2 3">BP-281</strain>
    </source>
</reference>
<evidence type="ECO:0000313" key="3">
    <source>
        <dbReference type="Proteomes" id="UP000825228"/>
    </source>
</evidence>
<protein>
    <submittedName>
        <fullName evidence="2">EVE domain-containing protein</fullName>
    </submittedName>
</protein>
<accession>A0ABS7P2S1</accession>
<organism evidence="2 3">
    <name type="scientific">Rhodococcoides corynebacterioides</name>
    <dbReference type="NCBI Taxonomy" id="53972"/>
    <lineage>
        <taxon>Bacteria</taxon>
        <taxon>Bacillati</taxon>
        <taxon>Actinomycetota</taxon>
        <taxon>Actinomycetes</taxon>
        <taxon>Mycobacteriales</taxon>
        <taxon>Nocardiaceae</taxon>
        <taxon>Rhodococcoides</taxon>
    </lineage>
</organism>
<evidence type="ECO:0000256" key="1">
    <source>
        <dbReference type="SAM" id="MobiDB-lite"/>
    </source>
</evidence>
<sequence length="145" mass="15537">MATVSRADLGAWVITVNPRLTDVAAMIAAGDLGGEWCIAPNYRTALMEPGDAVVLWVTAGGGRGPGRGVHGVGEVTGSPHDRTDPADRRWHVPTRIAVPARTVTAEECRATSDLARMEVLRSPQQANPSYLTRREWAALVPLMGR</sequence>
<keyword evidence="3" id="KW-1185">Reference proteome</keyword>
<dbReference type="InterPro" id="IPR015947">
    <property type="entry name" value="PUA-like_sf"/>
</dbReference>
<proteinExistence type="predicted"/>